<accession>A0AA37QF21</accession>
<protein>
    <submittedName>
        <fullName evidence="2">Uncharacterized protein</fullName>
    </submittedName>
</protein>
<name>A0AA37QF21_9BACT</name>
<feature type="region of interest" description="Disordered" evidence="1">
    <location>
        <begin position="1"/>
        <end position="28"/>
    </location>
</feature>
<reference evidence="2" key="1">
    <citation type="submission" date="2022-08" db="EMBL/GenBank/DDBJ databases">
        <title>Draft genome sequencing of Roseisolibacter agri AW1220.</title>
        <authorList>
            <person name="Tobiishi Y."/>
            <person name="Tonouchi A."/>
        </authorList>
    </citation>
    <scope>NUCLEOTIDE SEQUENCE</scope>
    <source>
        <strain evidence="2">AW1220</strain>
    </source>
</reference>
<dbReference type="AlphaFoldDB" id="A0AA37QF21"/>
<organism evidence="2 3">
    <name type="scientific">Roseisolibacter agri</name>
    <dbReference type="NCBI Taxonomy" id="2014610"/>
    <lineage>
        <taxon>Bacteria</taxon>
        <taxon>Pseudomonadati</taxon>
        <taxon>Gemmatimonadota</taxon>
        <taxon>Gemmatimonadia</taxon>
        <taxon>Gemmatimonadales</taxon>
        <taxon>Gemmatimonadaceae</taxon>
        <taxon>Roseisolibacter</taxon>
    </lineage>
</organism>
<dbReference type="Proteomes" id="UP001161325">
    <property type="component" value="Unassembled WGS sequence"/>
</dbReference>
<gene>
    <name evidence="2" type="ORF">rosag_41790</name>
</gene>
<evidence type="ECO:0000256" key="1">
    <source>
        <dbReference type="SAM" id="MobiDB-lite"/>
    </source>
</evidence>
<evidence type="ECO:0000313" key="3">
    <source>
        <dbReference type="Proteomes" id="UP001161325"/>
    </source>
</evidence>
<dbReference type="EMBL" id="BRXS01000006">
    <property type="protein sequence ID" value="GLC27666.1"/>
    <property type="molecule type" value="Genomic_DNA"/>
</dbReference>
<sequence length="60" mass="6416">MEGRDQRHGRERAGVGGSTIAPCPGAAARGDVRWTASGVTRTARRDWLTHNAKRAGTTVE</sequence>
<comment type="caution">
    <text evidence="2">The sequence shown here is derived from an EMBL/GenBank/DDBJ whole genome shotgun (WGS) entry which is preliminary data.</text>
</comment>
<evidence type="ECO:0000313" key="2">
    <source>
        <dbReference type="EMBL" id="GLC27666.1"/>
    </source>
</evidence>
<keyword evidence="3" id="KW-1185">Reference proteome</keyword>
<proteinExistence type="predicted"/>
<feature type="compositionally biased region" description="Basic and acidic residues" evidence="1">
    <location>
        <begin position="1"/>
        <end position="13"/>
    </location>
</feature>